<protein>
    <submittedName>
        <fullName evidence="1">Uncharacterized protein</fullName>
    </submittedName>
</protein>
<accession>A0A2U1KPQ2</accession>
<evidence type="ECO:0000313" key="2">
    <source>
        <dbReference type="Proteomes" id="UP000245207"/>
    </source>
</evidence>
<gene>
    <name evidence="1" type="ORF">CTI12_AA578460</name>
</gene>
<dbReference type="AlphaFoldDB" id="A0A2U1KPQ2"/>
<proteinExistence type="predicted"/>
<sequence length="88" mass="9859">MTTLYGHNVGVVIGLKFNHSFRKSDKKHIFMHNSLLSCDIVEDVAIPMYQTTSDASSTSQLSVDEIDLLTPFDYKDPFVEVPPSDNLP</sequence>
<comment type="caution">
    <text evidence="1">The sequence shown here is derived from an EMBL/GenBank/DDBJ whole genome shotgun (WGS) entry which is preliminary data.</text>
</comment>
<evidence type="ECO:0000313" key="1">
    <source>
        <dbReference type="EMBL" id="PWA38757.1"/>
    </source>
</evidence>
<name>A0A2U1KPQ2_ARTAN</name>
<dbReference type="Proteomes" id="UP000245207">
    <property type="component" value="Unassembled WGS sequence"/>
</dbReference>
<organism evidence="1 2">
    <name type="scientific">Artemisia annua</name>
    <name type="common">Sweet wormwood</name>
    <dbReference type="NCBI Taxonomy" id="35608"/>
    <lineage>
        <taxon>Eukaryota</taxon>
        <taxon>Viridiplantae</taxon>
        <taxon>Streptophyta</taxon>
        <taxon>Embryophyta</taxon>
        <taxon>Tracheophyta</taxon>
        <taxon>Spermatophyta</taxon>
        <taxon>Magnoliopsida</taxon>
        <taxon>eudicotyledons</taxon>
        <taxon>Gunneridae</taxon>
        <taxon>Pentapetalae</taxon>
        <taxon>asterids</taxon>
        <taxon>campanulids</taxon>
        <taxon>Asterales</taxon>
        <taxon>Asteraceae</taxon>
        <taxon>Asteroideae</taxon>
        <taxon>Anthemideae</taxon>
        <taxon>Artemisiinae</taxon>
        <taxon>Artemisia</taxon>
    </lineage>
</organism>
<keyword evidence="2" id="KW-1185">Reference proteome</keyword>
<reference evidence="1 2" key="1">
    <citation type="journal article" date="2018" name="Mol. Plant">
        <title>The genome of Artemisia annua provides insight into the evolution of Asteraceae family and artemisinin biosynthesis.</title>
        <authorList>
            <person name="Shen Q."/>
            <person name="Zhang L."/>
            <person name="Liao Z."/>
            <person name="Wang S."/>
            <person name="Yan T."/>
            <person name="Shi P."/>
            <person name="Liu M."/>
            <person name="Fu X."/>
            <person name="Pan Q."/>
            <person name="Wang Y."/>
            <person name="Lv Z."/>
            <person name="Lu X."/>
            <person name="Zhang F."/>
            <person name="Jiang W."/>
            <person name="Ma Y."/>
            <person name="Chen M."/>
            <person name="Hao X."/>
            <person name="Li L."/>
            <person name="Tang Y."/>
            <person name="Lv G."/>
            <person name="Zhou Y."/>
            <person name="Sun X."/>
            <person name="Brodelius P.E."/>
            <person name="Rose J.K.C."/>
            <person name="Tang K."/>
        </authorList>
    </citation>
    <scope>NUCLEOTIDE SEQUENCE [LARGE SCALE GENOMIC DNA]</scope>
    <source>
        <strain evidence="2">cv. Huhao1</strain>
        <tissue evidence="1">Leaf</tissue>
    </source>
</reference>
<dbReference type="EMBL" id="PKPP01015296">
    <property type="protein sequence ID" value="PWA38757.1"/>
    <property type="molecule type" value="Genomic_DNA"/>
</dbReference>